<feature type="domain" description="Ketosynthase family 3 (KS3)" evidence="6">
    <location>
        <begin position="8"/>
        <end position="442"/>
    </location>
</feature>
<dbReference type="PROSITE" id="PS52004">
    <property type="entry name" value="KS3_2"/>
    <property type="match status" value="1"/>
</dbReference>
<dbReference type="InterPro" id="IPR009081">
    <property type="entry name" value="PP-bd_ACP"/>
</dbReference>
<dbReference type="CDD" id="cd00833">
    <property type="entry name" value="PKS"/>
    <property type="match status" value="1"/>
</dbReference>
<proteinExistence type="predicted"/>
<dbReference type="Gene3D" id="3.40.366.10">
    <property type="entry name" value="Malonyl-Coenzyme A Acyl Carrier Protein, domain 2"/>
    <property type="match status" value="1"/>
</dbReference>
<evidence type="ECO:0000313" key="7">
    <source>
        <dbReference type="EMBL" id="MFC5022852.1"/>
    </source>
</evidence>
<dbReference type="InterPro" id="IPR020841">
    <property type="entry name" value="PKS_Beta-ketoAc_synthase_dom"/>
</dbReference>
<dbReference type="SUPFAM" id="SSF53901">
    <property type="entry name" value="Thiolase-like"/>
    <property type="match status" value="1"/>
</dbReference>
<dbReference type="SUPFAM" id="SSF52151">
    <property type="entry name" value="FabD/lysophospholipase-like"/>
    <property type="match status" value="1"/>
</dbReference>
<sequence length="985" mass="103086">MNHDVSGAEAVAVVGLAGRFPKAPDAAAFWANLCAGRDCLDDLDDDELLAEGVPKSVLEHPGYVRRVAALDGYREFDAEFFGLPPGTAAAMDPQQRLFLECCWHALEDAGHDPARGEGAVGVFGAPSFSGYFGYHLLSHQDPREFLGAGTSTALIHALTLTDPNFFATRVAHALDLHGPALTVQTACSGSLVAVHLACQSLLCGESDLALAGGMAVKVPHRVGYLHDPGSMMSPDGHCRPFDAAANGTVFGSGGGVVALKRLSDALADGDRIRAVVRGTAVNNDGSLKMGFTAPSVEMQAAVVTEALAVAGVEPHEVGYVEAHGTGTPLGDPVEAAALRQALDPDGDRTAPCWIGSAKGNIGHLEAASGVAGLIKAVLALEHRTLPGTAHYRSPNPELGLGASPFRITDRTRPWTTDGAGPRVAGVSSLGVGGTNAHVIVAEAPPTPPREAPGTGPAPALLLSARTADALRDARLRLAGTLDGRGEGEAARIGVPDLADVAYTLERRRPFPYRVAVAARDTGEAVRLLREDRTPVVAPDVPPAVALLLPGQGAQYPGMGAGLYREGRVFRRELDRCAELFEARLGRDIRDAMFGDDEAELRRTDVAQPALFAVEYALARELEAFGVSPWALAGHSVGEFAAACLAGVLELPDAVRLVAARGRLMHAAPAGAMLAVRLDEERVRDLLAGTAGLEVAAVNEPGSCVVAGPAAAAEEFAARLRAEGAQVSSLRTAHAFHTAAMAEAADRFADVVRTAPLSAPRVPLLSNVTGGWMTDAEATDPDRWAEQLRRPVRWAQCVRTLLAVRPDQVLVEAGPGRALGSAARRSGAWAAPAHRAVSAVRHAQEAVEDGTALARALGALWESGVAVDWSPAWHGGERPVELPGYPFRRVRHWTEPAYAAPVAGSVAAAEPAAPARPGDVVALLCDVWSEVLGVVPVRPDDDFFELGGDSMLATRVASRARERGLEFQPKDVFENPTVARLAALTG</sequence>
<dbReference type="InterPro" id="IPR006162">
    <property type="entry name" value="Ppantetheine_attach_site"/>
</dbReference>
<evidence type="ECO:0000256" key="4">
    <source>
        <dbReference type="ARBA" id="ARBA00023194"/>
    </source>
</evidence>
<keyword evidence="4" id="KW-0045">Antibiotic biosynthesis</keyword>
<keyword evidence="3" id="KW-0808">Transferase</keyword>
<dbReference type="SMART" id="SM00827">
    <property type="entry name" value="PKS_AT"/>
    <property type="match status" value="1"/>
</dbReference>
<dbReference type="InterPro" id="IPR014043">
    <property type="entry name" value="Acyl_transferase_dom"/>
</dbReference>
<dbReference type="InterPro" id="IPR050091">
    <property type="entry name" value="PKS_NRPS_Biosynth_Enz"/>
</dbReference>
<dbReference type="Pfam" id="PF00550">
    <property type="entry name" value="PP-binding"/>
    <property type="match status" value="1"/>
</dbReference>
<evidence type="ECO:0000259" key="6">
    <source>
        <dbReference type="PROSITE" id="PS52004"/>
    </source>
</evidence>
<evidence type="ECO:0000259" key="5">
    <source>
        <dbReference type="PROSITE" id="PS50075"/>
    </source>
</evidence>
<dbReference type="InterPro" id="IPR016035">
    <property type="entry name" value="Acyl_Trfase/lysoPLipase"/>
</dbReference>
<dbReference type="Proteomes" id="UP001595829">
    <property type="component" value="Unassembled WGS sequence"/>
</dbReference>
<dbReference type="EMBL" id="JBHSJD010000007">
    <property type="protein sequence ID" value="MFC5022852.1"/>
    <property type="molecule type" value="Genomic_DNA"/>
</dbReference>
<organism evidence="7 8">
    <name type="scientific">Streptomyces coeruleoprunus</name>
    <dbReference type="NCBI Taxonomy" id="285563"/>
    <lineage>
        <taxon>Bacteria</taxon>
        <taxon>Bacillati</taxon>
        <taxon>Actinomycetota</taxon>
        <taxon>Actinomycetes</taxon>
        <taxon>Kitasatosporales</taxon>
        <taxon>Streptomycetaceae</taxon>
        <taxon>Streptomyces</taxon>
    </lineage>
</organism>
<keyword evidence="8" id="KW-1185">Reference proteome</keyword>
<dbReference type="Pfam" id="PF00109">
    <property type="entry name" value="ketoacyl-synt"/>
    <property type="match status" value="1"/>
</dbReference>
<keyword evidence="2" id="KW-0597">Phosphoprotein</keyword>
<evidence type="ECO:0000256" key="3">
    <source>
        <dbReference type="ARBA" id="ARBA00022679"/>
    </source>
</evidence>
<dbReference type="InterPro" id="IPR016039">
    <property type="entry name" value="Thiolase-like"/>
</dbReference>
<dbReference type="InterPro" id="IPR014030">
    <property type="entry name" value="Ketoacyl_synth_N"/>
</dbReference>
<name>A0ABV9XH16_9ACTN</name>
<protein>
    <submittedName>
        <fullName evidence="7">Type I polyketide synthase</fullName>
    </submittedName>
</protein>
<dbReference type="InterPro" id="IPR020806">
    <property type="entry name" value="PKS_PP-bd"/>
</dbReference>
<reference evidence="8" key="1">
    <citation type="journal article" date="2019" name="Int. J. Syst. Evol. Microbiol.">
        <title>The Global Catalogue of Microorganisms (GCM) 10K type strain sequencing project: providing services to taxonomists for standard genome sequencing and annotation.</title>
        <authorList>
            <consortium name="The Broad Institute Genomics Platform"/>
            <consortium name="The Broad Institute Genome Sequencing Center for Infectious Disease"/>
            <person name="Wu L."/>
            <person name="Ma J."/>
        </authorList>
    </citation>
    <scope>NUCLEOTIDE SEQUENCE [LARGE SCALE GENOMIC DNA]</scope>
    <source>
        <strain evidence="8">CGMCC 4.1648</strain>
    </source>
</reference>
<accession>A0ABV9XH16</accession>
<gene>
    <name evidence="7" type="ORF">ACFPM3_11990</name>
</gene>
<dbReference type="PROSITE" id="PS00012">
    <property type="entry name" value="PHOSPHOPANTETHEINE"/>
    <property type="match status" value="1"/>
</dbReference>
<dbReference type="SUPFAM" id="SSF55048">
    <property type="entry name" value="Probable ACP-binding domain of malonyl-CoA ACP transacylase"/>
    <property type="match status" value="1"/>
</dbReference>
<dbReference type="SMART" id="SM00825">
    <property type="entry name" value="PKS_KS"/>
    <property type="match status" value="1"/>
</dbReference>
<dbReference type="Gene3D" id="3.40.47.10">
    <property type="match status" value="1"/>
</dbReference>
<evidence type="ECO:0000256" key="1">
    <source>
        <dbReference type="ARBA" id="ARBA00022450"/>
    </source>
</evidence>
<dbReference type="PROSITE" id="PS50075">
    <property type="entry name" value="CARRIER"/>
    <property type="match status" value="1"/>
</dbReference>
<dbReference type="InterPro" id="IPR014031">
    <property type="entry name" value="Ketoacyl_synth_C"/>
</dbReference>
<dbReference type="Pfam" id="PF00698">
    <property type="entry name" value="Acyl_transf_1"/>
    <property type="match status" value="1"/>
</dbReference>
<comment type="caution">
    <text evidence="7">The sequence shown here is derived from an EMBL/GenBank/DDBJ whole genome shotgun (WGS) entry which is preliminary data.</text>
</comment>
<dbReference type="InterPro" id="IPR016036">
    <property type="entry name" value="Malonyl_transacylase_ACP-bd"/>
</dbReference>
<dbReference type="Gene3D" id="1.10.1200.10">
    <property type="entry name" value="ACP-like"/>
    <property type="match status" value="1"/>
</dbReference>
<dbReference type="InterPro" id="IPR001227">
    <property type="entry name" value="Ac_transferase_dom_sf"/>
</dbReference>
<evidence type="ECO:0000313" key="8">
    <source>
        <dbReference type="Proteomes" id="UP001595829"/>
    </source>
</evidence>
<dbReference type="PANTHER" id="PTHR43775:SF37">
    <property type="entry name" value="SI:DKEY-61P9.11"/>
    <property type="match status" value="1"/>
</dbReference>
<dbReference type="RefSeq" id="WP_345690474.1">
    <property type="nucleotide sequence ID" value="NZ_BAABIT010000001.1"/>
</dbReference>
<dbReference type="Pfam" id="PF02801">
    <property type="entry name" value="Ketoacyl-synt_C"/>
    <property type="match status" value="1"/>
</dbReference>
<feature type="domain" description="Carrier" evidence="5">
    <location>
        <begin position="914"/>
        <end position="985"/>
    </location>
</feature>
<dbReference type="Pfam" id="PF16197">
    <property type="entry name" value="KAsynt_C_assoc"/>
    <property type="match status" value="1"/>
</dbReference>
<dbReference type="Gene3D" id="3.30.70.3290">
    <property type="match status" value="1"/>
</dbReference>
<dbReference type="SMART" id="SM00823">
    <property type="entry name" value="PKS_PP"/>
    <property type="match status" value="1"/>
</dbReference>
<keyword evidence="1" id="KW-0596">Phosphopantetheine</keyword>
<dbReference type="PANTHER" id="PTHR43775">
    <property type="entry name" value="FATTY ACID SYNTHASE"/>
    <property type="match status" value="1"/>
</dbReference>
<dbReference type="InterPro" id="IPR032821">
    <property type="entry name" value="PKS_assoc"/>
</dbReference>
<evidence type="ECO:0000256" key="2">
    <source>
        <dbReference type="ARBA" id="ARBA00022553"/>
    </source>
</evidence>
<dbReference type="SUPFAM" id="SSF47336">
    <property type="entry name" value="ACP-like"/>
    <property type="match status" value="1"/>
</dbReference>
<dbReference type="InterPro" id="IPR036736">
    <property type="entry name" value="ACP-like_sf"/>
</dbReference>